<organism evidence="2 3">
    <name type="scientific">Proteus mirabilis</name>
    <dbReference type="NCBI Taxonomy" id="584"/>
    <lineage>
        <taxon>Bacteria</taxon>
        <taxon>Pseudomonadati</taxon>
        <taxon>Pseudomonadota</taxon>
        <taxon>Gammaproteobacteria</taxon>
        <taxon>Enterobacterales</taxon>
        <taxon>Morganellaceae</taxon>
        <taxon>Proteus</taxon>
    </lineage>
</organism>
<dbReference type="GO" id="GO:0016798">
    <property type="term" value="F:hydrolase activity, acting on glycosyl bonds"/>
    <property type="evidence" value="ECO:0007669"/>
    <property type="project" value="UniProtKB-KW"/>
</dbReference>
<dbReference type="EC" id="4.2.2.-" evidence="2"/>
<evidence type="ECO:0000259" key="1">
    <source>
        <dbReference type="Pfam" id="PF01464"/>
    </source>
</evidence>
<protein>
    <submittedName>
        <fullName evidence="2">Membrane-bound lytic murein transglycosylase</fullName>
        <ecNumber evidence="2">3.2.1.-</ecNumber>
        <ecNumber evidence="2">4.2.2.-</ecNumber>
    </submittedName>
</protein>
<dbReference type="InterPro" id="IPR023346">
    <property type="entry name" value="Lysozyme-like_dom_sf"/>
</dbReference>
<dbReference type="AlphaFoldDB" id="A0A2X2C3N0"/>
<reference evidence="2 3" key="1">
    <citation type="submission" date="2018-06" db="EMBL/GenBank/DDBJ databases">
        <authorList>
            <consortium name="Pathogen Informatics"/>
            <person name="Doyle S."/>
        </authorList>
    </citation>
    <scope>NUCLEOTIDE SEQUENCE [LARGE SCALE GENOMIC DNA]</scope>
    <source>
        <strain evidence="2 3">NCTC10975</strain>
    </source>
</reference>
<dbReference type="EC" id="3.2.1.-" evidence="2"/>
<keyword evidence="2" id="KW-0456">Lyase</keyword>
<keyword evidence="2" id="KW-0326">Glycosidase</keyword>
<gene>
    <name evidence="2" type="primary">emtA_1</name>
    <name evidence="2" type="ORF">NCTC10975_04379</name>
</gene>
<keyword evidence="2" id="KW-0378">Hydrolase</keyword>
<accession>A0A2X2C3N0</accession>
<dbReference type="EMBL" id="UAUE01000029">
    <property type="protein sequence ID" value="SPZ01854.1"/>
    <property type="molecule type" value="Genomic_DNA"/>
</dbReference>
<dbReference type="Pfam" id="PF01464">
    <property type="entry name" value="SLT"/>
    <property type="match status" value="1"/>
</dbReference>
<dbReference type="InterPro" id="IPR008258">
    <property type="entry name" value="Transglycosylase_SLT_dom_1"/>
</dbReference>
<evidence type="ECO:0000313" key="2">
    <source>
        <dbReference type="EMBL" id="SPZ01854.1"/>
    </source>
</evidence>
<dbReference type="SUPFAM" id="SSF53955">
    <property type="entry name" value="Lysozyme-like"/>
    <property type="match status" value="1"/>
</dbReference>
<name>A0A2X2C3N0_PROMI</name>
<sequence length="87" mass="9544">MISKSNAVGLMQIKASTAGRDIYQNRGKAGQPTTAQLKDPATNIDLGTAYIQLLRERHLSGISNPENTLLRDYFGLCEWGGCITQNF</sequence>
<proteinExistence type="predicted"/>
<evidence type="ECO:0000313" key="3">
    <source>
        <dbReference type="Proteomes" id="UP000251485"/>
    </source>
</evidence>
<dbReference type="GO" id="GO:0016829">
    <property type="term" value="F:lyase activity"/>
    <property type="evidence" value="ECO:0007669"/>
    <property type="project" value="UniProtKB-KW"/>
</dbReference>
<dbReference type="Proteomes" id="UP000251485">
    <property type="component" value="Unassembled WGS sequence"/>
</dbReference>
<feature type="domain" description="Transglycosylase SLT" evidence="1">
    <location>
        <begin position="2"/>
        <end position="56"/>
    </location>
</feature>
<dbReference type="Gene3D" id="1.10.530.10">
    <property type="match status" value="1"/>
</dbReference>